<sequence length="242" mass="27554">MVSYLIRNRISLLVCDMAGTVINENGLVYKSLYDTLEMHGYTPHAKDIASWSGKEKKQVLYDEIYKKMLPVQGGEIDISWRVNVAESTLKNMLEDRYFNETNMELIDDNLYDFFACARINGIRIALNTGYSKEFQSQIIDHFKLDLYVDGFISSEEVKHGRPYPYMINNLMEEFDILHPKNIAKVGDTKNDMREGVNACCGIKIGVLSGFETKENLLEAGADVVVNKITDLNDVDDVPVFLL</sequence>
<dbReference type="GO" id="GO:0006281">
    <property type="term" value="P:DNA repair"/>
    <property type="evidence" value="ECO:0007669"/>
    <property type="project" value="TreeGrafter"/>
</dbReference>
<dbReference type="GO" id="GO:0005829">
    <property type="term" value="C:cytosol"/>
    <property type="evidence" value="ECO:0007669"/>
    <property type="project" value="TreeGrafter"/>
</dbReference>
<name>A0A6C0IRJ2_9ZZZZ</name>
<dbReference type="GO" id="GO:0008967">
    <property type="term" value="F:phosphoglycolate phosphatase activity"/>
    <property type="evidence" value="ECO:0007669"/>
    <property type="project" value="TreeGrafter"/>
</dbReference>
<proteinExistence type="predicted"/>
<evidence type="ECO:0008006" key="2">
    <source>
        <dbReference type="Google" id="ProtNLM"/>
    </source>
</evidence>
<dbReference type="InterPro" id="IPR023214">
    <property type="entry name" value="HAD_sf"/>
</dbReference>
<accession>A0A6C0IRJ2</accession>
<evidence type="ECO:0000313" key="1">
    <source>
        <dbReference type="EMBL" id="QHT95125.1"/>
    </source>
</evidence>
<dbReference type="SFLD" id="SFLDS00003">
    <property type="entry name" value="Haloacid_Dehalogenase"/>
    <property type="match status" value="1"/>
</dbReference>
<dbReference type="EMBL" id="MN740234">
    <property type="protein sequence ID" value="QHT95125.1"/>
    <property type="molecule type" value="Genomic_DNA"/>
</dbReference>
<dbReference type="AlphaFoldDB" id="A0A6C0IRJ2"/>
<dbReference type="PANTHER" id="PTHR43434">
    <property type="entry name" value="PHOSPHOGLYCOLATE PHOSPHATASE"/>
    <property type="match status" value="1"/>
</dbReference>
<dbReference type="InterPro" id="IPR050155">
    <property type="entry name" value="HAD-like_hydrolase_sf"/>
</dbReference>
<dbReference type="InterPro" id="IPR036412">
    <property type="entry name" value="HAD-like_sf"/>
</dbReference>
<dbReference type="PANTHER" id="PTHR43434:SF19">
    <property type="entry name" value="PHOSPHONOACETALDEHYDE HYDROLASE"/>
    <property type="match status" value="1"/>
</dbReference>
<protein>
    <recommendedName>
        <fullName evidence="2">HAD family hydrolase</fullName>
    </recommendedName>
</protein>
<dbReference type="SFLD" id="SFLDG01129">
    <property type="entry name" value="C1.5:_HAD__Beta-PGM__Phosphata"/>
    <property type="match status" value="1"/>
</dbReference>
<reference evidence="1" key="1">
    <citation type="journal article" date="2020" name="Nature">
        <title>Giant virus diversity and host interactions through global metagenomics.</title>
        <authorList>
            <person name="Schulz F."/>
            <person name="Roux S."/>
            <person name="Paez-Espino D."/>
            <person name="Jungbluth S."/>
            <person name="Walsh D.A."/>
            <person name="Denef V.J."/>
            <person name="McMahon K.D."/>
            <person name="Konstantinidis K.T."/>
            <person name="Eloe-Fadrosh E.A."/>
            <person name="Kyrpides N.C."/>
            <person name="Woyke T."/>
        </authorList>
    </citation>
    <scope>NUCLEOTIDE SEQUENCE</scope>
    <source>
        <strain evidence="1">GVMAG-M-3300024261-37</strain>
    </source>
</reference>
<dbReference type="SUPFAM" id="SSF56784">
    <property type="entry name" value="HAD-like"/>
    <property type="match status" value="1"/>
</dbReference>
<dbReference type="Gene3D" id="3.40.50.1000">
    <property type="entry name" value="HAD superfamily/HAD-like"/>
    <property type="match status" value="1"/>
</dbReference>
<dbReference type="Pfam" id="PF00702">
    <property type="entry name" value="Hydrolase"/>
    <property type="match status" value="1"/>
</dbReference>
<organism evidence="1">
    <name type="scientific">viral metagenome</name>
    <dbReference type="NCBI Taxonomy" id="1070528"/>
    <lineage>
        <taxon>unclassified sequences</taxon>
        <taxon>metagenomes</taxon>
        <taxon>organismal metagenomes</taxon>
    </lineage>
</organism>